<dbReference type="Pfam" id="PF07501">
    <property type="entry name" value="G5"/>
    <property type="match status" value="1"/>
</dbReference>
<evidence type="ECO:0000256" key="1">
    <source>
        <dbReference type="ARBA" id="ARBA00022729"/>
    </source>
</evidence>
<evidence type="ECO:0000313" key="6">
    <source>
        <dbReference type="Proteomes" id="UP001595772"/>
    </source>
</evidence>
<gene>
    <name evidence="5" type="ORF">ACFOUV_10435</name>
</gene>
<dbReference type="Pfam" id="PF01551">
    <property type="entry name" value="Peptidase_M23"/>
    <property type="match status" value="1"/>
</dbReference>
<reference evidence="6" key="1">
    <citation type="journal article" date="2019" name="Int. J. Syst. Evol. Microbiol.">
        <title>The Global Catalogue of Microorganisms (GCM) 10K type strain sequencing project: providing services to taxonomists for standard genome sequencing and annotation.</title>
        <authorList>
            <consortium name="The Broad Institute Genomics Platform"/>
            <consortium name="The Broad Institute Genome Sequencing Center for Infectious Disease"/>
            <person name="Wu L."/>
            <person name="Ma J."/>
        </authorList>
    </citation>
    <scope>NUCLEOTIDE SEQUENCE [LARGE SCALE GENOMIC DNA]</scope>
    <source>
        <strain evidence="6">IBRC-M 10703</strain>
    </source>
</reference>
<feature type="domain" description="LysM" evidence="4">
    <location>
        <begin position="227"/>
        <end position="272"/>
    </location>
</feature>
<dbReference type="InterPro" id="IPR011098">
    <property type="entry name" value="G5_dom"/>
</dbReference>
<dbReference type="SUPFAM" id="SSF54106">
    <property type="entry name" value="LysM domain"/>
    <property type="match status" value="1"/>
</dbReference>
<protein>
    <submittedName>
        <fullName evidence="5">Peptidoglycan DD-metalloendopeptidase family protein</fullName>
    </submittedName>
</protein>
<dbReference type="CDD" id="cd00118">
    <property type="entry name" value="LysM"/>
    <property type="match status" value="1"/>
</dbReference>
<dbReference type="Gene3D" id="3.10.350.10">
    <property type="entry name" value="LysM domain"/>
    <property type="match status" value="1"/>
</dbReference>
<comment type="caution">
    <text evidence="5">The sequence shown here is derived from an EMBL/GenBank/DDBJ whole genome shotgun (WGS) entry which is preliminary data.</text>
</comment>
<dbReference type="SMART" id="SM00257">
    <property type="entry name" value="LysM"/>
    <property type="match status" value="1"/>
</dbReference>
<sequence length="489" mass="54121">MFKRKTERLIKKKSNLLGKLALTACLGLGFTITTAYADDALGTVYHVYVDGEHVGKVDKKEVAQRVIDTKITEGEQKFENLSLTVGEDVSYIPEKVFNPSFNNNKVQNRLNEELSLKANAVELKIADQTVGYFSNNDAAYHVLEDYMKEYVDAELFTDIKLENDTDEVTIRGLLKKENMELSVGESVVTDVTLSDEVSLSTQKVLPDEILNVEQGITMLEKGTLEEQVHTVQEGEVLGEIANEYDLTINKLLEINPSLSADSILKPDQKIHVMEYEPFVDVIITEEKLVEDTVGYETEVIESDEMYKGEEKVKQEGKDGIKEVLYSIEKTNGKQTDKQTLDETVTKDPVKEVIIRGTKILSPTGTGDMVWPAVGGYISSHTGERWGKTHKGIDIARPSNRNILAADNGVIESAGFNSGGYGNKVVMNHNNGMKTIYAHLSSIDVKVGQVVEKGSKIGVMGSTGNSTGIHLHFEVYKNGALQNPTEYVSK</sequence>
<dbReference type="Proteomes" id="UP001595772">
    <property type="component" value="Unassembled WGS sequence"/>
</dbReference>
<dbReference type="PANTHER" id="PTHR21666:SF270">
    <property type="entry name" value="MUREIN HYDROLASE ACTIVATOR ENVC"/>
    <property type="match status" value="1"/>
</dbReference>
<accession>A0ABV8H1F1</accession>
<dbReference type="CDD" id="cd12797">
    <property type="entry name" value="M23_peptidase"/>
    <property type="match status" value="1"/>
</dbReference>
<feature type="domain" description="G5" evidence="3">
    <location>
        <begin position="279"/>
        <end position="359"/>
    </location>
</feature>
<dbReference type="InterPro" id="IPR050570">
    <property type="entry name" value="Cell_wall_metabolism_enzyme"/>
</dbReference>
<dbReference type="PROSITE" id="PS51109">
    <property type="entry name" value="G5"/>
    <property type="match status" value="1"/>
</dbReference>
<dbReference type="InterPro" id="IPR018392">
    <property type="entry name" value="LysM"/>
</dbReference>
<dbReference type="InterPro" id="IPR011055">
    <property type="entry name" value="Dup_hybrid_motif"/>
</dbReference>
<keyword evidence="1 2" id="KW-0732">Signal</keyword>
<dbReference type="PANTHER" id="PTHR21666">
    <property type="entry name" value="PEPTIDASE-RELATED"/>
    <property type="match status" value="1"/>
</dbReference>
<feature type="chain" id="PRO_5045849018" evidence="2">
    <location>
        <begin position="38"/>
        <end position="489"/>
    </location>
</feature>
<dbReference type="Gene3D" id="2.20.230.10">
    <property type="entry name" value="Resuscitation-promoting factor rpfb"/>
    <property type="match status" value="1"/>
</dbReference>
<dbReference type="EMBL" id="JBHSAO010000007">
    <property type="protein sequence ID" value="MFC4024209.1"/>
    <property type="molecule type" value="Genomic_DNA"/>
</dbReference>
<evidence type="ECO:0000256" key="2">
    <source>
        <dbReference type="SAM" id="SignalP"/>
    </source>
</evidence>
<dbReference type="RefSeq" id="WP_379496707.1">
    <property type="nucleotide sequence ID" value="NZ_JBHSAO010000007.1"/>
</dbReference>
<keyword evidence="6" id="KW-1185">Reference proteome</keyword>
<dbReference type="SMART" id="SM01208">
    <property type="entry name" value="G5"/>
    <property type="match status" value="1"/>
</dbReference>
<name>A0ABV8H1F1_9BACI</name>
<dbReference type="InterPro" id="IPR036779">
    <property type="entry name" value="LysM_dom_sf"/>
</dbReference>
<dbReference type="PROSITE" id="PS51782">
    <property type="entry name" value="LYSM"/>
    <property type="match status" value="1"/>
</dbReference>
<dbReference type="Gene3D" id="2.70.70.10">
    <property type="entry name" value="Glucose Permease (Domain IIA)"/>
    <property type="match status" value="1"/>
</dbReference>
<evidence type="ECO:0000259" key="4">
    <source>
        <dbReference type="PROSITE" id="PS51782"/>
    </source>
</evidence>
<evidence type="ECO:0000313" key="5">
    <source>
        <dbReference type="EMBL" id="MFC4024209.1"/>
    </source>
</evidence>
<evidence type="ECO:0000259" key="3">
    <source>
        <dbReference type="PROSITE" id="PS51109"/>
    </source>
</evidence>
<dbReference type="Pfam" id="PF01476">
    <property type="entry name" value="LysM"/>
    <property type="match status" value="1"/>
</dbReference>
<organism evidence="5 6">
    <name type="scientific">Oceanobacillus longus</name>
    <dbReference type="NCBI Taxonomy" id="930120"/>
    <lineage>
        <taxon>Bacteria</taxon>
        <taxon>Bacillati</taxon>
        <taxon>Bacillota</taxon>
        <taxon>Bacilli</taxon>
        <taxon>Bacillales</taxon>
        <taxon>Bacillaceae</taxon>
        <taxon>Oceanobacillus</taxon>
    </lineage>
</organism>
<dbReference type="InterPro" id="IPR016047">
    <property type="entry name" value="M23ase_b-sheet_dom"/>
</dbReference>
<dbReference type="SUPFAM" id="SSF51261">
    <property type="entry name" value="Duplicated hybrid motif"/>
    <property type="match status" value="1"/>
</dbReference>
<proteinExistence type="predicted"/>
<feature type="signal peptide" evidence="2">
    <location>
        <begin position="1"/>
        <end position="37"/>
    </location>
</feature>